<name>A0A5B7FYV3_PORTR</name>
<comment type="caution">
    <text evidence="1">The sequence shown here is derived from an EMBL/GenBank/DDBJ whole genome shotgun (WGS) entry which is preliminary data.</text>
</comment>
<reference evidence="1 2" key="1">
    <citation type="submission" date="2019-05" db="EMBL/GenBank/DDBJ databases">
        <title>Another draft genome of Portunus trituberculatus and its Hox gene families provides insights of decapod evolution.</title>
        <authorList>
            <person name="Jeong J.-H."/>
            <person name="Song I."/>
            <person name="Kim S."/>
            <person name="Choi T."/>
            <person name="Kim D."/>
            <person name="Ryu S."/>
            <person name="Kim W."/>
        </authorList>
    </citation>
    <scope>NUCLEOTIDE SEQUENCE [LARGE SCALE GENOMIC DNA]</scope>
    <source>
        <tissue evidence="1">Muscle</tissue>
    </source>
</reference>
<evidence type="ECO:0000313" key="1">
    <source>
        <dbReference type="EMBL" id="MPC52661.1"/>
    </source>
</evidence>
<dbReference type="EMBL" id="VSRR010011051">
    <property type="protein sequence ID" value="MPC52661.1"/>
    <property type="molecule type" value="Genomic_DNA"/>
</dbReference>
<keyword evidence="2" id="KW-1185">Reference proteome</keyword>
<dbReference type="AlphaFoldDB" id="A0A5B7FYV3"/>
<dbReference type="Proteomes" id="UP000324222">
    <property type="component" value="Unassembled WGS sequence"/>
</dbReference>
<gene>
    <name evidence="1" type="ORF">E2C01_046537</name>
</gene>
<accession>A0A5B7FYV3</accession>
<evidence type="ECO:0000313" key="2">
    <source>
        <dbReference type="Proteomes" id="UP000324222"/>
    </source>
</evidence>
<sequence>MFKHSIKEMIYTKRFFLCKMGNWPRATRDGKRRSTGLPVPLKVMDKCLETSVLKEVKS</sequence>
<protein>
    <submittedName>
        <fullName evidence="1">Uncharacterized protein</fullName>
    </submittedName>
</protein>
<organism evidence="1 2">
    <name type="scientific">Portunus trituberculatus</name>
    <name type="common">Swimming crab</name>
    <name type="synonym">Neptunus trituberculatus</name>
    <dbReference type="NCBI Taxonomy" id="210409"/>
    <lineage>
        <taxon>Eukaryota</taxon>
        <taxon>Metazoa</taxon>
        <taxon>Ecdysozoa</taxon>
        <taxon>Arthropoda</taxon>
        <taxon>Crustacea</taxon>
        <taxon>Multicrustacea</taxon>
        <taxon>Malacostraca</taxon>
        <taxon>Eumalacostraca</taxon>
        <taxon>Eucarida</taxon>
        <taxon>Decapoda</taxon>
        <taxon>Pleocyemata</taxon>
        <taxon>Brachyura</taxon>
        <taxon>Eubrachyura</taxon>
        <taxon>Portunoidea</taxon>
        <taxon>Portunidae</taxon>
        <taxon>Portuninae</taxon>
        <taxon>Portunus</taxon>
    </lineage>
</organism>
<proteinExistence type="predicted"/>